<proteinExistence type="inferred from homology"/>
<dbReference type="STRING" id="49390.A0A068V2V1"/>
<reference evidence="4" key="1">
    <citation type="journal article" date="2014" name="Science">
        <title>The coffee genome provides insight into the convergent evolution of caffeine biosynthesis.</title>
        <authorList>
            <person name="Denoeud F."/>
            <person name="Carretero-Paulet L."/>
            <person name="Dereeper A."/>
            <person name="Droc G."/>
            <person name="Guyot R."/>
            <person name="Pietrella M."/>
            <person name="Zheng C."/>
            <person name="Alberti A."/>
            <person name="Anthony F."/>
            <person name="Aprea G."/>
            <person name="Aury J.M."/>
            <person name="Bento P."/>
            <person name="Bernard M."/>
            <person name="Bocs S."/>
            <person name="Campa C."/>
            <person name="Cenci A."/>
            <person name="Combes M.C."/>
            <person name="Crouzillat D."/>
            <person name="Da Silva C."/>
            <person name="Daddiego L."/>
            <person name="De Bellis F."/>
            <person name="Dussert S."/>
            <person name="Garsmeur O."/>
            <person name="Gayraud T."/>
            <person name="Guignon V."/>
            <person name="Jahn K."/>
            <person name="Jamilloux V."/>
            <person name="Joet T."/>
            <person name="Labadie K."/>
            <person name="Lan T."/>
            <person name="Leclercq J."/>
            <person name="Lepelley M."/>
            <person name="Leroy T."/>
            <person name="Li L.T."/>
            <person name="Librado P."/>
            <person name="Lopez L."/>
            <person name="Munoz A."/>
            <person name="Noel B."/>
            <person name="Pallavicini A."/>
            <person name="Perrotta G."/>
            <person name="Poncet V."/>
            <person name="Pot D."/>
            <person name="Priyono X."/>
            <person name="Rigoreau M."/>
            <person name="Rouard M."/>
            <person name="Rozas J."/>
            <person name="Tranchant-Dubreuil C."/>
            <person name="VanBuren R."/>
            <person name="Zhang Q."/>
            <person name="Andrade A.C."/>
            <person name="Argout X."/>
            <person name="Bertrand B."/>
            <person name="de Kochko A."/>
            <person name="Graziosi G."/>
            <person name="Henry R.J."/>
            <person name="Jayarama X."/>
            <person name="Ming R."/>
            <person name="Nagai C."/>
            <person name="Rounsley S."/>
            <person name="Sankoff D."/>
            <person name="Giuliano G."/>
            <person name="Albert V.A."/>
            <person name="Wincker P."/>
            <person name="Lashermes P."/>
        </authorList>
    </citation>
    <scope>NUCLEOTIDE SEQUENCE [LARGE SCALE GENOMIC DNA]</scope>
    <source>
        <strain evidence="4">cv. DH200-94</strain>
    </source>
</reference>
<dbReference type="Pfam" id="PF00005">
    <property type="entry name" value="ABC_tran"/>
    <property type="match status" value="1"/>
</dbReference>
<comment type="similarity">
    <text evidence="1">Belongs to the ABC transporter superfamily. ABCA family. CPR flippase (TC 3.A.1.211) subfamily.</text>
</comment>
<dbReference type="GO" id="GO:0016020">
    <property type="term" value="C:membrane"/>
    <property type="evidence" value="ECO:0007669"/>
    <property type="project" value="InterPro"/>
</dbReference>
<dbReference type="InParanoid" id="A0A068V2V1"/>
<sequence>MGKAICSYLKVEHLLNEPGTSYPIISYRLQKTCPARDGNPEKQAVKGLFLVVARGECFGLLGPNGAGKTSFISMMTGLTKPSSGTAYVGGLKLKTQMGEIHSSMGVCPQENLLWDTLTGREHLNFYG</sequence>
<dbReference type="InterPro" id="IPR027417">
    <property type="entry name" value="P-loop_NTPase"/>
</dbReference>
<keyword evidence="4" id="KW-1185">Reference proteome</keyword>
<dbReference type="GO" id="GO:0140359">
    <property type="term" value="F:ABC-type transporter activity"/>
    <property type="evidence" value="ECO:0007669"/>
    <property type="project" value="InterPro"/>
</dbReference>
<gene>
    <name evidence="3" type="ORF">GSCOC_T00042295001</name>
</gene>
<dbReference type="GO" id="GO:0005319">
    <property type="term" value="F:lipid transporter activity"/>
    <property type="evidence" value="ECO:0007669"/>
    <property type="project" value="TreeGrafter"/>
</dbReference>
<dbReference type="EMBL" id="HG739176">
    <property type="protein sequence ID" value="CDP14829.1"/>
    <property type="molecule type" value="Genomic_DNA"/>
</dbReference>
<dbReference type="PhylomeDB" id="A0A068V2V1"/>
<dbReference type="GO" id="GO:0005524">
    <property type="term" value="F:ATP binding"/>
    <property type="evidence" value="ECO:0007669"/>
    <property type="project" value="InterPro"/>
</dbReference>
<evidence type="ECO:0000313" key="3">
    <source>
        <dbReference type="EMBL" id="CDP14829.1"/>
    </source>
</evidence>
<feature type="domain" description="ABC transporter" evidence="2">
    <location>
        <begin position="47"/>
        <end position="121"/>
    </location>
</feature>
<dbReference type="InterPro" id="IPR026082">
    <property type="entry name" value="ABCA"/>
</dbReference>
<accession>A0A068V2V1</accession>
<dbReference type="Gene3D" id="3.40.50.300">
    <property type="entry name" value="P-loop containing nucleotide triphosphate hydrolases"/>
    <property type="match status" value="1"/>
</dbReference>
<dbReference type="Proteomes" id="UP000295252">
    <property type="component" value="Chromosome VI"/>
</dbReference>
<organism evidence="3 4">
    <name type="scientific">Coffea canephora</name>
    <name type="common">Robusta coffee</name>
    <dbReference type="NCBI Taxonomy" id="49390"/>
    <lineage>
        <taxon>Eukaryota</taxon>
        <taxon>Viridiplantae</taxon>
        <taxon>Streptophyta</taxon>
        <taxon>Embryophyta</taxon>
        <taxon>Tracheophyta</taxon>
        <taxon>Spermatophyta</taxon>
        <taxon>Magnoliopsida</taxon>
        <taxon>eudicotyledons</taxon>
        <taxon>Gunneridae</taxon>
        <taxon>Pentapetalae</taxon>
        <taxon>asterids</taxon>
        <taxon>lamiids</taxon>
        <taxon>Gentianales</taxon>
        <taxon>Rubiaceae</taxon>
        <taxon>Ixoroideae</taxon>
        <taxon>Gardenieae complex</taxon>
        <taxon>Bertiereae - Coffeeae clade</taxon>
        <taxon>Coffeeae</taxon>
        <taxon>Coffea</taxon>
    </lineage>
</organism>
<protein>
    <recommendedName>
        <fullName evidence="2">ABC transporter domain-containing protein</fullName>
    </recommendedName>
</protein>
<name>A0A068V2V1_COFCA</name>
<dbReference type="SUPFAM" id="SSF52540">
    <property type="entry name" value="P-loop containing nucleoside triphosphate hydrolases"/>
    <property type="match status" value="1"/>
</dbReference>
<dbReference type="PANTHER" id="PTHR19229">
    <property type="entry name" value="ATP-BINDING CASSETTE TRANSPORTER SUBFAMILY A ABCA"/>
    <property type="match status" value="1"/>
</dbReference>
<dbReference type="Gramene" id="CDP14829">
    <property type="protein sequence ID" value="CDP14829"/>
    <property type="gene ID" value="GSCOC_T00042295001"/>
</dbReference>
<dbReference type="GO" id="GO:0016887">
    <property type="term" value="F:ATP hydrolysis activity"/>
    <property type="evidence" value="ECO:0007669"/>
    <property type="project" value="InterPro"/>
</dbReference>
<dbReference type="InterPro" id="IPR003439">
    <property type="entry name" value="ABC_transporter-like_ATP-bd"/>
</dbReference>
<dbReference type="OrthoDB" id="8061355at2759"/>
<dbReference type="AlphaFoldDB" id="A0A068V2V1"/>
<evidence type="ECO:0000313" key="4">
    <source>
        <dbReference type="Proteomes" id="UP000295252"/>
    </source>
</evidence>
<dbReference type="PANTHER" id="PTHR19229:SF211">
    <property type="entry name" value="ABC TRANSPORTER A FAMILY MEMBER 7-LIKE ISOFORM X1"/>
    <property type="match status" value="1"/>
</dbReference>
<evidence type="ECO:0000259" key="2">
    <source>
        <dbReference type="Pfam" id="PF00005"/>
    </source>
</evidence>
<evidence type="ECO:0000256" key="1">
    <source>
        <dbReference type="ARBA" id="ARBA00008526"/>
    </source>
</evidence>